<sequence length="101" mass="11118">MPEMTFTVRWPDGRVLDYYSPSLVVHDHLAEGASYDVADFRERSATALGLAAERVRERFGFTCSSAADSLHGIDRLAASYPSDGVVTVLRLHPPLPEENPS</sequence>
<dbReference type="InterPro" id="IPR023846">
    <property type="entry name" value="CHP04042_MSMEG0570"/>
</dbReference>
<dbReference type="Proteomes" id="UP000562045">
    <property type="component" value="Unassembled WGS sequence"/>
</dbReference>
<dbReference type="AlphaFoldDB" id="A0A7Y9ZFC3"/>
<accession>A0A7Y9ZFC3</accession>
<dbReference type="NCBIfam" id="TIGR04042">
    <property type="entry name" value="MSMEG_0570_fam"/>
    <property type="match status" value="1"/>
</dbReference>
<comment type="caution">
    <text evidence="1">The sequence shown here is derived from an EMBL/GenBank/DDBJ whole genome shotgun (WGS) entry which is preliminary data.</text>
</comment>
<evidence type="ECO:0000313" key="2">
    <source>
        <dbReference type="Proteomes" id="UP000562045"/>
    </source>
</evidence>
<organism evidence="1 2">
    <name type="scientific">Nocardioides aromaticivorans</name>
    <dbReference type="NCBI Taxonomy" id="200618"/>
    <lineage>
        <taxon>Bacteria</taxon>
        <taxon>Bacillati</taxon>
        <taxon>Actinomycetota</taxon>
        <taxon>Actinomycetes</taxon>
        <taxon>Propionibacteriales</taxon>
        <taxon>Nocardioidaceae</taxon>
        <taxon>Nocardioides</taxon>
    </lineage>
</organism>
<name>A0A7Y9ZFC3_9ACTN</name>
<protein>
    <submittedName>
        <fullName evidence="1">Putative repeat protein (TIGR04042 family)</fullName>
    </submittedName>
</protein>
<dbReference type="RefSeq" id="WP_179647988.1">
    <property type="nucleotide sequence ID" value="NZ_JACBZM010000001.1"/>
</dbReference>
<proteinExistence type="predicted"/>
<gene>
    <name evidence="1" type="ORF">BJ993_001051</name>
</gene>
<evidence type="ECO:0000313" key="1">
    <source>
        <dbReference type="EMBL" id="NYI43971.1"/>
    </source>
</evidence>
<reference evidence="1 2" key="1">
    <citation type="submission" date="2020-07" db="EMBL/GenBank/DDBJ databases">
        <title>Sequencing the genomes of 1000 actinobacteria strains.</title>
        <authorList>
            <person name="Klenk H.-P."/>
        </authorList>
    </citation>
    <scope>NUCLEOTIDE SEQUENCE [LARGE SCALE GENOMIC DNA]</scope>
    <source>
        <strain evidence="1 2">DSM 15131</strain>
    </source>
</reference>
<dbReference type="EMBL" id="JACBZM010000001">
    <property type="protein sequence ID" value="NYI43971.1"/>
    <property type="molecule type" value="Genomic_DNA"/>
</dbReference>